<evidence type="ECO:0000256" key="8">
    <source>
        <dbReference type="ARBA" id="ARBA00022723"/>
    </source>
</evidence>
<evidence type="ECO:0000256" key="2">
    <source>
        <dbReference type="ARBA" id="ARBA00004323"/>
    </source>
</evidence>
<dbReference type="SUPFAM" id="SSF53448">
    <property type="entry name" value="Nucleotide-diphospho-sugar transferases"/>
    <property type="match status" value="1"/>
</dbReference>
<evidence type="ECO:0000256" key="1">
    <source>
        <dbReference type="ARBA" id="ARBA00001936"/>
    </source>
</evidence>
<evidence type="ECO:0000313" key="17">
    <source>
        <dbReference type="EMBL" id="CAE8589223.1"/>
    </source>
</evidence>
<gene>
    <name evidence="17" type="ORF">PGLA1383_LOCUS7998</name>
</gene>
<name>A0A813DMW1_POLGL</name>
<evidence type="ECO:0000256" key="12">
    <source>
        <dbReference type="ARBA" id="ARBA00023136"/>
    </source>
</evidence>
<dbReference type="InterPro" id="IPR052261">
    <property type="entry name" value="Glycosyltransferase_13"/>
</dbReference>
<dbReference type="EC" id="2.4.1.101" evidence="14"/>
<comment type="subcellular location">
    <subcellularLocation>
        <location evidence="2">Golgi apparatus membrane</location>
        <topology evidence="2">Single-pass type II membrane protein</topology>
    </subcellularLocation>
</comment>
<keyword evidence="10" id="KW-1133">Transmembrane helix</keyword>
<evidence type="ECO:0000256" key="7">
    <source>
        <dbReference type="ARBA" id="ARBA00022692"/>
    </source>
</evidence>
<evidence type="ECO:0000256" key="10">
    <source>
        <dbReference type="ARBA" id="ARBA00022989"/>
    </source>
</evidence>
<proteinExistence type="inferred from homology"/>
<keyword evidence="6" id="KW-0808">Transferase</keyword>
<dbReference type="UniPathway" id="UPA00378"/>
<dbReference type="InterPro" id="IPR029044">
    <property type="entry name" value="Nucleotide-diphossugar_trans"/>
</dbReference>
<accession>A0A813DMW1</accession>
<dbReference type="GO" id="GO:0000139">
    <property type="term" value="C:Golgi membrane"/>
    <property type="evidence" value="ECO:0007669"/>
    <property type="project" value="UniProtKB-SubCell"/>
</dbReference>
<keyword evidence="5" id="KW-0328">Glycosyltransferase</keyword>
<dbReference type="GO" id="GO:0046872">
    <property type="term" value="F:metal ion binding"/>
    <property type="evidence" value="ECO:0007669"/>
    <property type="project" value="UniProtKB-KW"/>
</dbReference>
<reference evidence="17" key="1">
    <citation type="submission" date="2021-02" db="EMBL/GenBank/DDBJ databases">
        <authorList>
            <person name="Dougan E. K."/>
            <person name="Rhodes N."/>
            <person name="Thang M."/>
            <person name="Chan C."/>
        </authorList>
    </citation>
    <scope>NUCLEOTIDE SEQUENCE</scope>
</reference>
<dbReference type="EMBL" id="CAJNNV010003555">
    <property type="protein sequence ID" value="CAE8589223.1"/>
    <property type="molecule type" value="Genomic_DNA"/>
</dbReference>
<keyword evidence="12" id="KW-0472">Membrane</keyword>
<evidence type="ECO:0000256" key="14">
    <source>
        <dbReference type="ARBA" id="ARBA00038949"/>
    </source>
</evidence>
<dbReference type="Proteomes" id="UP000654075">
    <property type="component" value="Unassembled WGS sequence"/>
</dbReference>
<feature type="non-terminal residue" evidence="17">
    <location>
        <position position="579"/>
    </location>
</feature>
<comment type="caution">
    <text evidence="17">The sequence shown here is derived from an EMBL/GenBank/DDBJ whole genome shotgun (WGS) entry which is preliminary data.</text>
</comment>
<organism evidence="17 18">
    <name type="scientific">Polarella glacialis</name>
    <name type="common">Dinoflagellate</name>
    <dbReference type="NCBI Taxonomy" id="89957"/>
    <lineage>
        <taxon>Eukaryota</taxon>
        <taxon>Sar</taxon>
        <taxon>Alveolata</taxon>
        <taxon>Dinophyceae</taxon>
        <taxon>Suessiales</taxon>
        <taxon>Suessiaceae</taxon>
        <taxon>Polarella</taxon>
    </lineage>
</organism>
<evidence type="ECO:0000256" key="6">
    <source>
        <dbReference type="ARBA" id="ARBA00022679"/>
    </source>
</evidence>
<dbReference type="OrthoDB" id="440755at2759"/>
<evidence type="ECO:0000256" key="9">
    <source>
        <dbReference type="ARBA" id="ARBA00022968"/>
    </source>
</evidence>
<comment type="pathway">
    <text evidence="3">Protein modification; protein glycosylation.</text>
</comment>
<evidence type="ECO:0000256" key="15">
    <source>
        <dbReference type="ARBA" id="ARBA00041712"/>
    </source>
</evidence>
<dbReference type="Gene3D" id="3.90.550.10">
    <property type="entry name" value="Spore Coat Polysaccharide Biosynthesis Protein SpsA, Chain A"/>
    <property type="match status" value="1"/>
</dbReference>
<dbReference type="PANTHER" id="PTHR10468">
    <property type="entry name" value="PROTEIN O-LINKED-MANNOSE BETA-1,2-N-ACETYLGLUCOSAMINYLTRANSFERASE 1/ALPHA-1,3-MANNOSYL-GLYCOPROTEIN 2-BETA-N-ACETYLGLUCOSAMINYLTRANSFERASE"/>
    <property type="match status" value="1"/>
</dbReference>
<comment type="similarity">
    <text evidence="4">Belongs to the glycosyltransferase 13 family.</text>
</comment>
<dbReference type="FunFam" id="3.90.550.10:FF:000252">
    <property type="entry name" value="Protein O-linked-mannose beta-1,2-N-acetylglucosaminyltransferase 1"/>
    <property type="match status" value="1"/>
</dbReference>
<keyword evidence="18" id="KW-1185">Reference proteome</keyword>
<evidence type="ECO:0000256" key="13">
    <source>
        <dbReference type="ARBA" id="ARBA00023211"/>
    </source>
</evidence>
<comment type="cofactor">
    <cofactor evidence="1">
        <name>Mn(2+)</name>
        <dbReference type="ChEBI" id="CHEBI:29035"/>
    </cofactor>
</comment>
<evidence type="ECO:0000313" key="18">
    <source>
        <dbReference type="Proteomes" id="UP000654075"/>
    </source>
</evidence>
<protein>
    <recommendedName>
        <fullName evidence="14">alpha-1,3-mannosyl-glycoprotein 2-beta-N-acetylglucosaminyltransferase</fullName>
        <ecNumber evidence="14">2.4.1.101</ecNumber>
    </recommendedName>
    <alternativeName>
        <fullName evidence="15">N-glycosyl-oligosaccharide-glycoprotein N-acetylglucosaminyltransferase I</fullName>
    </alternativeName>
</protein>
<dbReference type="PANTHER" id="PTHR10468:SF0">
    <property type="entry name" value="ALPHA-1,3-MANNOSYL-GLYCOPROTEIN 2-BETA-N-ACETYLGLUCOSAMINYLTRANSFERASE"/>
    <property type="match status" value="1"/>
</dbReference>
<dbReference type="GO" id="GO:0003827">
    <property type="term" value="F:alpha-1,3-mannosylglycoprotein 2-beta-N-acetylglucosaminyltransferase activity"/>
    <property type="evidence" value="ECO:0007669"/>
    <property type="project" value="UniProtKB-EC"/>
</dbReference>
<evidence type="ECO:0000256" key="3">
    <source>
        <dbReference type="ARBA" id="ARBA00004922"/>
    </source>
</evidence>
<dbReference type="Pfam" id="PF03071">
    <property type="entry name" value="GNT-I"/>
    <property type="match status" value="1"/>
</dbReference>
<evidence type="ECO:0000256" key="5">
    <source>
        <dbReference type="ARBA" id="ARBA00022676"/>
    </source>
</evidence>
<keyword evidence="7" id="KW-0812">Transmembrane</keyword>
<dbReference type="InterPro" id="IPR004139">
    <property type="entry name" value="Glyco_trans_13"/>
</dbReference>
<keyword evidence="11" id="KW-0333">Golgi apparatus</keyword>
<keyword evidence="8" id="KW-0479">Metal-binding</keyword>
<sequence length="579" mass="63387">VAKEFCIELGTRCSGITCEAEACGCTVRSGAPAAVESAKFKSLVKSCVAPSAETCQDDAPMRASEGPTKDIQNAAVVVLAHNRADELKACLSSLLSLSDVSLFKLYVSLDDPNATAIMSKTAAEVASAHGREVSTWTVQARVADPARDNAEQRHWFGMNTGKIAHHYWVAFEKAFMDHGHDFVVFVEEDLTFAPDFLALFRGSAWLLERDPSLWCVSAWNDAGFALSVSDQCRLFRTTYFPGLGFMLPRHAWLQLREQWPSAPTMGWDYWMRTAFRRADKECVIPEVSRSHHAGGRGASIVTKEQVSFFEAMSLADQPNSCGVDGFKPCIQFGDISYLLQDAYEARLRVALASAKLLTAADGSAERYLAGHECAEQGAHLGKWPSPEACALAAHGTSLCSNYIAFAPDYPDWGCRCCKAGRNTPATGKPHPSWNLYLASQVLDPKVLYVFPYTSELGSGVSHSELTSIISSCDRLTLYGYGLVAAARNSPTRLDEQWLCAIRALCVQLLELLRGSSKQRLDARWPAAGAAAWLFQISELRCWAARGCTLRSFATELYGVAARGVPPLSRTGLQLEELHR</sequence>
<evidence type="ECO:0000256" key="16">
    <source>
        <dbReference type="ARBA" id="ARBA00049421"/>
    </source>
</evidence>
<keyword evidence="9" id="KW-0735">Signal-anchor</keyword>
<evidence type="ECO:0000256" key="11">
    <source>
        <dbReference type="ARBA" id="ARBA00023034"/>
    </source>
</evidence>
<evidence type="ECO:0000256" key="4">
    <source>
        <dbReference type="ARBA" id="ARBA00006492"/>
    </source>
</evidence>
<dbReference type="AlphaFoldDB" id="A0A813DMW1"/>
<comment type="catalytic activity">
    <reaction evidence="16">
        <text>N(4)-(alpha-D-Man-(1-&gt;3)-[alpha-D-Man-(1-&gt;3)-[alpha-D-Man-(1-&gt;6)]-alpha-D-Man-(1-&gt;6)]-beta-D-Man-(1-&gt;4)-beta-D-GlcNAc-(1-&gt;4)-beta-D-GlcNAc)-L-asparaginyl-[protein] (N-glucan mannose isomer 5A1,2) + UDP-N-acetyl-alpha-D-glucosamine = N(4)-{beta-D-GlcNAc-(1-&gt;2)-alpha-D-Man-(1-&gt;3)-[alpha-D-Man-(1-&gt;3)-[alpha-D-Man-(1-&gt;6)]-alpha-D-Man-(1-&gt;6)]-beta-D-Man-(1-&gt;4)-beta-D-GlcNAc-(1-&gt;4)-beta-D-GlcNAc}-L-asparaginyl-[protein] + UDP + H(+)</text>
        <dbReference type="Rhea" id="RHEA:11456"/>
        <dbReference type="Rhea" id="RHEA-COMP:14367"/>
        <dbReference type="Rhea" id="RHEA-COMP:14368"/>
        <dbReference type="ChEBI" id="CHEBI:15378"/>
        <dbReference type="ChEBI" id="CHEBI:57705"/>
        <dbReference type="ChEBI" id="CHEBI:58223"/>
        <dbReference type="ChEBI" id="CHEBI:59087"/>
        <dbReference type="ChEBI" id="CHEBI:60625"/>
        <dbReference type="EC" id="2.4.1.101"/>
    </reaction>
</comment>
<keyword evidence="13" id="KW-0464">Manganese</keyword>